<dbReference type="CDD" id="cd09272">
    <property type="entry name" value="RNase_HI_RT_Ty1"/>
    <property type="match status" value="1"/>
</dbReference>
<reference evidence="1" key="1">
    <citation type="journal article" date="2022" name="Int. J. Mol. Sci.">
        <title>Draft Genome of Tanacetum Coccineum: Genomic Comparison of Closely Related Tanacetum-Family Plants.</title>
        <authorList>
            <person name="Yamashiro T."/>
            <person name="Shiraishi A."/>
            <person name="Nakayama K."/>
            <person name="Satake H."/>
        </authorList>
    </citation>
    <scope>NUCLEOTIDE SEQUENCE</scope>
</reference>
<comment type="caution">
    <text evidence="1">The sequence shown here is derived from an EMBL/GenBank/DDBJ whole genome shotgun (WGS) entry which is preliminary data.</text>
</comment>
<keyword evidence="2" id="KW-1185">Reference proteome</keyword>
<name>A0ABQ4YEC7_9ASTR</name>
<organism evidence="1 2">
    <name type="scientific">Tanacetum coccineum</name>
    <dbReference type="NCBI Taxonomy" id="301880"/>
    <lineage>
        <taxon>Eukaryota</taxon>
        <taxon>Viridiplantae</taxon>
        <taxon>Streptophyta</taxon>
        <taxon>Embryophyta</taxon>
        <taxon>Tracheophyta</taxon>
        <taxon>Spermatophyta</taxon>
        <taxon>Magnoliopsida</taxon>
        <taxon>eudicotyledons</taxon>
        <taxon>Gunneridae</taxon>
        <taxon>Pentapetalae</taxon>
        <taxon>asterids</taxon>
        <taxon>campanulids</taxon>
        <taxon>Asterales</taxon>
        <taxon>Asteraceae</taxon>
        <taxon>Asteroideae</taxon>
        <taxon>Anthemideae</taxon>
        <taxon>Anthemidinae</taxon>
        <taxon>Tanacetum</taxon>
    </lineage>
</organism>
<dbReference type="EMBL" id="BQNB010010313">
    <property type="protein sequence ID" value="GJS75578.1"/>
    <property type="molecule type" value="Genomic_DNA"/>
</dbReference>
<protein>
    <recommendedName>
        <fullName evidence="3">Reverse transcriptase Ty1/copia-type domain-containing protein</fullName>
    </recommendedName>
</protein>
<gene>
    <name evidence="1" type="ORF">Tco_0725459</name>
</gene>
<evidence type="ECO:0000313" key="1">
    <source>
        <dbReference type="EMBL" id="GJS75578.1"/>
    </source>
</evidence>
<evidence type="ECO:0000313" key="2">
    <source>
        <dbReference type="Proteomes" id="UP001151760"/>
    </source>
</evidence>
<sequence>MEGTTAPPQVPAPKRSSGNITTHVWLQDYVTPTMPRANQVSVTHVNSQFQAFMTALLSQTTHTSFKKAIQDKEWCLAMNDELRALELNDVYMKIPMGYTGEGKTVQDIPRSNKSFGYVQSKVDYSLFTKKDNTSFTFVMVYVDDLMITLVSLLKDSGIKDLGPVDLKCDNQAAIYIAANSIFHARTKHIEVDCQYVRDQVKAGTVKPSYVSSKAQVATVNQVGSFRFFSLLTCRGV</sequence>
<proteinExistence type="predicted"/>
<evidence type="ECO:0008006" key="3">
    <source>
        <dbReference type="Google" id="ProtNLM"/>
    </source>
</evidence>
<accession>A0ABQ4YEC7</accession>
<dbReference type="Proteomes" id="UP001151760">
    <property type="component" value="Unassembled WGS sequence"/>
</dbReference>
<reference evidence="1" key="2">
    <citation type="submission" date="2022-01" db="EMBL/GenBank/DDBJ databases">
        <authorList>
            <person name="Yamashiro T."/>
            <person name="Shiraishi A."/>
            <person name="Satake H."/>
            <person name="Nakayama K."/>
        </authorList>
    </citation>
    <scope>NUCLEOTIDE SEQUENCE</scope>
</reference>